<feature type="chain" id="PRO_5034672619" description="Apple domain-containing protein" evidence="2">
    <location>
        <begin position="23"/>
        <end position="472"/>
    </location>
</feature>
<organism evidence="4 5">
    <name type="scientific">Venturia inaequalis</name>
    <name type="common">Apple scab fungus</name>
    <dbReference type="NCBI Taxonomy" id="5025"/>
    <lineage>
        <taxon>Eukaryota</taxon>
        <taxon>Fungi</taxon>
        <taxon>Dikarya</taxon>
        <taxon>Ascomycota</taxon>
        <taxon>Pezizomycotina</taxon>
        <taxon>Dothideomycetes</taxon>
        <taxon>Pleosporomycetidae</taxon>
        <taxon>Venturiales</taxon>
        <taxon>Venturiaceae</taxon>
        <taxon>Venturia</taxon>
    </lineage>
</organism>
<feature type="region of interest" description="Disordered" evidence="1">
    <location>
        <begin position="143"/>
        <end position="347"/>
    </location>
</feature>
<evidence type="ECO:0000256" key="1">
    <source>
        <dbReference type="SAM" id="MobiDB-lite"/>
    </source>
</evidence>
<dbReference type="Proteomes" id="UP000433883">
    <property type="component" value="Unassembled WGS sequence"/>
</dbReference>
<dbReference type="InterPro" id="IPR003609">
    <property type="entry name" value="Pan_app"/>
</dbReference>
<evidence type="ECO:0000256" key="2">
    <source>
        <dbReference type="SAM" id="SignalP"/>
    </source>
</evidence>
<name>A0A8H3U3P7_VENIN</name>
<comment type="caution">
    <text evidence="4">The sequence shown here is derived from an EMBL/GenBank/DDBJ whole genome shotgun (WGS) entry which is preliminary data.</text>
</comment>
<dbReference type="PROSITE" id="PS51257">
    <property type="entry name" value="PROKAR_LIPOPROTEIN"/>
    <property type="match status" value="1"/>
</dbReference>
<dbReference type="Pfam" id="PF00024">
    <property type="entry name" value="PAN_1"/>
    <property type="match status" value="1"/>
</dbReference>
<dbReference type="AlphaFoldDB" id="A0A8H3U3P7"/>
<reference evidence="4 5" key="1">
    <citation type="submission" date="2019-11" db="EMBL/GenBank/DDBJ databases">
        <title>Venturia inaequalis Genome Resource.</title>
        <authorList>
            <person name="Lichtner F.J."/>
        </authorList>
    </citation>
    <scope>NUCLEOTIDE SEQUENCE [LARGE SCALE GENOMIC DNA]</scope>
    <source>
        <strain evidence="4">Bline_iso_100314</strain>
    </source>
</reference>
<sequence length="472" mass="52000">MKLQSHHSPLLSLLLLSSCVSAVRQCTSEDRTRDLKPGQCCVAQARSIADVVMDHAIVNATNVLGHVETNVVEKILTTLCANKVNVALQEDGVEPPTIIARSKMAVRGAANLRVLVQIVAVLKLVAGCVTQPASLVIAALKMEPPPRRPDTQTPLIPTKPPPKKTRDDEDPDSPTKPPPKRTRDDEDPDSPTKPPPKRTRDDEDPDSPTKPPPKKTRDDEDPDSPTKPPPKRTRDDEDPDPPTRPPPQKTRDDEDPDSPSKPPPKRTRDDEDPDSPTKPPPKKTRDDEDPESPTRPPPKKTRDDEDPDSPTKPPPKKTRDDEDCPACPKTECPPPPKKNPSSIPKFHDSTANTILSCLCEEGEEPTAHKLAPQKLGCNWKHGQQIHIRGRCYQYECFTWQASGVHEKVPGDSLEHCGELCVADKRCWSINFFHEHPATGGKPACSLHVGASEPSEYPVKQGNWVYGGSLKKC</sequence>
<feature type="domain" description="Apple" evidence="3">
    <location>
        <begin position="410"/>
        <end position="457"/>
    </location>
</feature>
<protein>
    <recommendedName>
        <fullName evidence="3">Apple domain-containing protein</fullName>
    </recommendedName>
</protein>
<evidence type="ECO:0000313" key="4">
    <source>
        <dbReference type="EMBL" id="KAE9962653.1"/>
    </source>
</evidence>
<evidence type="ECO:0000313" key="5">
    <source>
        <dbReference type="Proteomes" id="UP000433883"/>
    </source>
</evidence>
<accession>A0A8H3U3P7</accession>
<keyword evidence="2" id="KW-0732">Signal</keyword>
<dbReference type="EMBL" id="WNWQ01000994">
    <property type="protein sequence ID" value="KAE9962653.1"/>
    <property type="molecule type" value="Genomic_DNA"/>
</dbReference>
<proteinExistence type="predicted"/>
<feature type="signal peptide" evidence="2">
    <location>
        <begin position="1"/>
        <end position="22"/>
    </location>
</feature>
<evidence type="ECO:0000259" key="3">
    <source>
        <dbReference type="Pfam" id="PF00024"/>
    </source>
</evidence>
<gene>
    <name evidence="4" type="ORF">BLS_010170</name>
</gene>